<dbReference type="AlphaFoldDB" id="A0A1G6ZFB7"/>
<gene>
    <name evidence="1" type="ORF">SAMN05192552_10982</name>
</gene>
<sequence>MEEFVCFWIDIGVQPVALIPKLDHGFVKRNVTRLFSSCRL</sequence>
<dbReference type="Proteomes" id="UP000324021">
    <property type="component" value="Unassembled WGS sequence"/>
</dbReference>
<evidence type="ECO:0000313" key="2">
    <source>
        <dbReference type="Proteomes" id="UP000324021"/>
    </source>
</evidence>
<name>A0A1G6ZFB7_9EURY</name>
<evidence type="ECO:0000313" key="1">
    <source>
        <dbReference type="EMBL" id="SDE01043.1"/>
    </source>
</evidence>
<proteinExistence type="predicted"/>
<reference evidence="1 2" key="1">
    <citation type="submission" date="2016-10" db="EMBL/GenBank/DDBJ databases">
        <authorList>
            <person name="Varghese N."/>
            <person name="Submissions S."/>
        </authorList>
    </citation>
    <scope>NUCLEOTIDE SEQUENCE [LARGE SCALE GENOMIC DNA]</scope>
    <source>
        <strain evidence="1 2">CDM_1</strain>
    </source>
</reference>
<protein>
    <submittedName>
        <fullName evidence="1">Uncharacterized protein</fullName>
    </submittedName>
</protein>
<accession>A0A1G6ZFB7</accession>
<dbReference type="EMBL" id="FMZP01000098">
    <property type="protein sequence ID" value="SDE01043.1"/>
    <property type="molecule type" value="Genomic_DNA"/>
</dbReference>
<organism evidence="1 2">
    <name type="scientific">Natrinema hispanicum</name>
    <dbReference type="NCBI Taxonomy" id="392421"/>
    <lineage>
        <taxon>Archaea</taxon>
        <taxon>Methanobacteriati</taxon>
        <taxon>Methanobacteriota</taxon>
        <taxon>Stenosarchaea group</taxon>
        <taxon>Halobacteria</taxon>
        <taxon>Halobacteriales</taxon>
        <taxon>Natrialbaceae</taxon>
        <taxon>Natrinema</taxon>
    </lineage>
</organism>